<evidence type="ECO:0000256" key="9">
    <source>
        <dbReference type="ARBA" id="ARBA00023268"/>
    </source>
</evidence>
<dbReference type="InterPro" id="IPR032106">
    <property type="entry name" value="2-oxogl_dehyd_N"/>
</dbReference>
<dbReference type="Gene3D" id="3.30.559.10">
    <property type="entry name" value="Chloramphenicol acetyltransferase-like domain"/>
    <property type="match status" value="1"/>
</dbReference>
<evidence type="ECO:0000256" key="3">
    <source>
        <dbReference type="ARBA" id="ARBA00004813"/>
    </source>
</evidence>
<dbReference type="InterPro" id="IPR001078">
    <property type="entry name" value="2-oxoacid_DH_actylTfrase"/>
</dbReference>
<dbReference type="EMBL" id="FQUL01000004">
    <property type="protein sequence ID" value="SHE38880.1"/>
    <property type="molecule type" value="Genomic_DNA"/>
</dbReference>
<dbReference type="Gene3D" id="3.40.50.970">
    <property type="match status" value="1"/>
</dbReference>
<proteinExistence type="predicted"/>
<evidence type="ECO:0000313" key="13">
    <source>
        <dbReference type="EMBL" id="SHE38880.1"/>
    </source>
</evidence>
<dbReference type="Pfam" id="PF16078">
    <property type="entry name" value="2-oxogl_dehyd_N"/>
    <property type="match status" value="1"/>
</dbReference>
<dbReference type="GO" id="GO:0030976">
    <property type="term" value="F:thiamine pyrophosphate binding"/>
    <property type="evidence" value="ECO:0007669"/>
    <property type="project" value="InterPro"/>
</dbReference>
<dbReference type="Gene3D" id="3.40.50.12470">
    <property type="match status" value="1"/>
</dbReference>
<comment type="catalytic activity">
    <reaction evidence="11">
        <text>N(6)-[(R)-dihydrolipoyl]-L-lysyl-[protein] + succinyl-CoA = N(6)-[(R)-S(8)-succinyldihydrolipoyl]-L-lysyl-[protein] + CoA</text>
        <dbReference type="Rhea" id="RHEA:15213"/>
        <dbReference type="Rhea" id="RHEA-COMP:10475"/>
        <dbReference type="Rhea" id="RHEA-COMP:20092"/>
        <dbReference type="ChEBI" id="CHEBI:57287"/>
        <dbReference type="ChEBI" id="CHEBI:57292"/>
        <dbReference type="ChEBI" id="CHEBI:83100"/>
        <dbReference type="ChEBI" id="CHEBI:83120"/>
        <dbReference type="EC" id="2.3.1.61"/>
    </reaction>
</comment>
<dbReference type="SUPFAM" id="SSF52518">
    <property type="entry name" value="Thiamin diphosphate-binding fold (THDP-binding)"/>
    <property type="match status" value="2"/>
</dbReference>
<accession>A0A1M4T366</accession>
<name>A0A1M4T366_9ACTN</name>
<organism evidence="13 14">
    <name type="scientific">Ferrithrix thermotolerans DSM 19514</name>
    <dbReference type="NCBI Taxonomy" id="1121881"/>
    <lineage>
        <taxon>Bacteria</taxon>
        <taxon>Bacillati</taxon>
        <taxon>Actinomycetota</taxon>
        <taxon>Acidimicrobiia</taxon>
        <taxon>Acidimicrobiales</taxon>
        <taxon>Acidimicrobiaceae</taxon>
        <taxon>Ferrithrix</taxon>
    </lineage>
</organism>
<dbReference type="GO" id="GO:0000287">
    <property type="term" value="F:magnesium ion binding"/>
    <property type="evidence" value="ECO:0007669"/>
    <property type="project" value="UniProtKB-ARBA"/>
</dbReference>
<dbReference type="Pfam" id="PF16870">
    <property type="entry name" value="OxoGdeHyase_C"/>
    <property type="match status" value="1"/>
</dbReference>
<dbReference type="Pfam" id="PF02779">
    <property type="entry name" value="Transket_pyr"/>
    <property type="match status" value="1"/>
</dbReference>
<dbReference type="NCBIfam" id="TIGR00239">
    <property type="entry name" value="2oxo_dh_E1"/>
    <property type="match status" value="1"/>
</dbReference>
<comment type="cofactor">
    <cofactor evidence="1">
        <name>Mg(2+)</name>
        <dbReference type="ChEBI" id="CHEBI:18420"/>
    </cofactor>
</comment>
<dbReference type="PANTHER" id="PTHR23152">
    <property type="entry name" value="2-OXOGLUTARATE DEHYDROGENASE"/>
    <property type="match status" value="1"/>
</dbReference>
<comment type="pathway">
    <text evidence="3">Carbohydrate metabolism; tricarboxylic acid cycle; succinyl-CoA from 2-oxoglutarate (dehydrogenase route): step 1/1.</text>
</comment>
<dbReference type="InterPro" id="IPR031717">
    <property type="entry name" value="ODO-1/KGD_C"/>
</dbReference>
<dbReference type="InterPro" id="IPR042179">
    <property type="entry name" value="KGD_C_sf"/>
</dbReference>
<reference evidence="14" key="1">
    <citation type="submission" date="2016-11" db="EMBL/GenBank/DDBJ databases">
        <authorList>
            <person name="Varghese N."/>
            <person name="Submissions S."/>
        </authorList>
    </citation>
    <scope>NUCLEOTIDE SEQUENCE [LARGE SCALE GENOMIC DNA]</scope>
    <source>
        <strain evidence="14">DSM 19514</strain>
    </source>
</reference>
<dbReference type="InterPro" id="IPR005475">
    <property type="entry name" value="Transketolase-like_Pyr-bd"/>
</dbReference>
<keyword evidence="8" id="KW-0786">Thiamine pyrophosphate</keyword>
<comment type="catalytic activity">
    <reaction evidence="10">
        <text>N(6)-[(R)-lipoyl]-L-lysyl-[protein] + 2-oxoglutarate + H(+) = N(6)-[(R)-S(8)-succinyldihydrolipoyl]-L-lysyl-[protein] + CO2</text>
        <dbReference type="Rhea" id="RHEA:12188"/>
        <dbReference type="Rhea" id="RHEA-COMP:10474"/>
        <dbReference type="Rhea" id="RHEA-COMP:20092"/>
        <dbReference type="ChEBI" id="CHEBI:15378"/>
        <dbReference type="ChEBI" id="CHEBI:16526"/>
        <dbReference type="ChEBI" id="CHEBI:16810"/>
        <dbReference type="ChEBI" id="CHEBI:83099"/>
        <dbReference type="ChEBI" id="CHEBI:83120"/>
        <dbReference type="EC" id="1.2.4.2"/>
    </reaction>
</comment>
<comment type="cofactor">
    <cofactor evidence="2">
        <name>thiamine diphosphate</name>
        <dbReference type="ChEBI" id="CHEBI:58937"/>
    </cofactor>
</comment>
<keyword evidence="4" id="KW-0816">Tricarboxylic acid cycle</keyword>
<dbReference type="PANTHER" id="PTHR23152:SF4">
    <property type="entry name" value="2-OXOADIPATE DEHYDROGENASE COMPLEX COMPONENT E1"/>
    <property type="match status" value="1"/>
</dbReference>
<evidence type="ECO:0000256" key="1">
    <source>
        <dbReference type="ARBA" id="ARBA00001946"/>
    </source>
</evidence>
<keyword evidence="6" id="KW-0460">Magnesium</keyword>
<dbReference type="NCBIfam" id="NF008907">
    <property type="entry name" value="PRK12270.1"/>
    <property type="match status" value="1"/>
</dbReference>
<keyword evidence="7" id="KW-0560">Oxidoreductase</keyword>
<evidence type="ECO:0000259" key="12">
    <source>
        <dbReference type="SMART" id="SM00861"/>
    </source>
</evidence>
<evidence type="ECO:0000256" key="11">
    <source>
        <dbReference type="ARBA" id="ARBA00052761"/>
    </source>
</evidence>
<dbReference type="Pfam" id="PF00676">
    <property type="entry name" value="E1_dh"/>
    <property type="match status" value="1"/>
</dbReference>
<dbReference type="RefSeq" id="WP_245790258.1">
    <property type="nucleotide sequence ID" value="NZ_FQUL01000004.1"/>
</dbReference>
<dbReference type="STRING" id="1121881.SAMN02745225_00476"/>
<evidence type="ECO:0000256" key="5">
    <source>
        <dbReference type="ARBA" id="ARBA00022723"/>
    </source>
</evidence>
<evidence type="ECO:0000256" key="2">
    <source>
        <dbReference type="ARBA" id="ARBA00001964"/>
    </source>
</evidence>
<evidence type="ECO:0000256" key="4">
    <source>
        <dbReference type="ARBA" id="ARBA00022532"/>
    </source>
</evidence>
<evidence type="ECO:0000256" key="8">
    <source>
        <dbReference type="ARBA" id="ARBA00023052"/>
    </source>
</evidence>
<dbReference type="Gene3D" id="1.10.287.1150">
    <property type="entry name" value="TPP helical domain"/>
    <property type="match status" value="1"/>
</dbReference>
<feature type="domain" description="Transketolase-like pyrimidine-binding" evidence="12">
    <location>
        <begin position="927"/>
        <end position="1129"/>
    </location>
</feature>
<evidence type="ECO:0000256" key="6">
    <source>
        <dbReference type="ARBA" id="ARBA00022842"/>
    </source>
</evidence>
<evidence type="ECO:0000256" key="7">
    <source>
        <dbReference type="ARBA" id="ARBA00023002"/>
    </source>
</evidence>
<dbReference type="InterPro" id="IPR029061">
    <property type="entry name" value="THDP-binding"/>
</dbReference>
<dbReference type="GO" id="GO:0004149">
    <property type="term" value="F:dihydrolipoyllysine-residue succinyltransferase activity"/>
    <property type="evidence" value="ECO:0007669"/>
    <property type="project" value="UniProtKB-EC"/>
</dbReference>
<dbReference type="InterPro" id="IPR011603">
    <property type="entry name" value="2oxoglutarate_DH_E1"/>
</dbReference>
<evidence type="ECO:0000313" key="14">
    <source>
        <dbReference type="Proteomes" id="UP000184295"/>
    </source>
</evidence>
<dbReference type="InterPro" id="IPR001017">
    <property type="entry name" value="DH_E1"/>
</dbReference>
<gene>
    <name evidence="13" type="ORF">SAMN02745225_00476</name>
</gene>
<dbReference type="SMART" id="SM00861">
    <property type="entry name" value="Transket_pyr"/>
    <property type="match status" value="1"/>
</dbReference>
<dbReference type="GO" id="GO:0006099">
    <property type="term" value="P:tricarboxylic acid cycle"/>
    <property type="evidence" value="ECO:0007669"/>
    <property type="project" value="UniProtKB-UniPathway"/>
</dbReference>
<keyword evidence="14" id="KW-1185">Reference proteome</keyword>
<dbReference type="UniPathway" id="UPA00223">
    <property type="reaction ID" value="UER00997"/>
</dbReference>
<evidence type="ECO:0000256" key="10">
    <source>
        <dbReference type="ARBA" id="ARBA00051911"/>
    </source>
</evidence>
<dbReference type="GO" id="GO:0004591">
    <property type="term" value="F:oxoglutarate dehydrogenase (succinyl-transferring) activity"/>
    <property type="evidence" value="ECO:0007669"/>
    <property type="project" value="UniProtKB-EC"/>
</dbReference>
<dbReference type="GO" id="GO:0045252">
    <property type="term" value="C:oxoglutarate dehydrogenase complex"/>
    <property type="evidence" value="ECO:0007669"/>
    <property type="project" value="TreeGrafter"/>
</dbReference>
<keyword evidence="9" id="KW-0511">Multifunctional enzyme</keyword>
<dbReference type="GO" id="GO:0005829">
    <property type="term" value="C:cytosol"/>
    <property type="evidence" value="ECO:0007669"/>
    <property type="project" value="TreeGrafter"/>
</dbReference>
<protein>
    <submittedName>
        <fullName evidence="13">2-oxoglutarate dehydrogenase E1 component</fullName>
    </submittedName>
</protein>
<dbReference type="SUPFAM" id="SSF52777">
    <property type="entry name" value="CoA-dependent acyltransferases"/>
    <property type="match status" value="1"/>
</dbReference>
<dbReference type="NCBIfam" id="NF006914">
    <property type="entry name" value="PRK09404.1"/>
    <property type="match status" value="1"/>
</dbReference>
<dbReference type="Proteomes" id="UP000184295">
    <property type="component" value="Unassembled WGS sequence"/>
</dbReference>
<dbReference type="Pfam" id="PF00198">
    <property type="entry name" value="2-oxoacid_dh"/>
    <property type="match status" value="1"/>
</dbReference>
<dbReference type="CDD" id="cd02016">
    <property type="entry name" value="TPP_E1_OGDC_like"/>
    <property type="match status" value="1"/>
</dbReference>
<dbReference type="Gene3D" id="3.40.50.11610">
    <property type="entry name" value="Multifunctional 2-oxoglutarate metabolism enzyme, C-terminal domain"/>
    <property type="match status" value="1"/>
</dbReference>
<dbReference type="InterPro" id="IPR023213">
    <property type="entry name" value="CAT-like_dom_sf"/>
</dbReference>
<keyword evidence="5" id="KW-0479">Metal-binding</keyword>
<sequence length="1286" mass="142387">MEQNSRVPTTAEFGPNDWLAEEMLERYLKDPTSVSDSWRRYFLKSLGATQTSELANSLATSTKGNVVQSGTLTSQVQTQVQEASVEAVGTEVPPQRAVSAAEGSFGHNGVVEASSTGAESASDEDFASKIETQGNRVTKSPDVRPLVVEDAVPLRGVAYKVVENMVASLEVPTATSVRVIPARSLEVNRSMINDHLTRIMAAKVSFTHIISFAVVRALETVPQMNSSFLEDVDGKGTPGVLRHKACNLGVAVDVERKDGSRALFVPVIKNASTLTFKEFVAAYDLAIKKVKTNKISPEDFVGATMTVTNPGTIGTSHSVPRLMKGQGTIVGVGSITYGAEFEALDPMVLSELGVSKTVTLTSTYDHRIIQGAESGMFLKKIDELLRSASFYQEIFDSLDVPYPAVEWSLDRNDSISRRIDDRVVKQVHVQTLINNYRVRGHLMAKLDPLGLQKPMSSKELDPKTYGLSIWDLSREFYADGLAGYETLTLEKIINLLRDAYCRTIGIEYMHIQNPEEKRWIQERVEGVPFSLSKEEKLRLLERLNAAEAFEKFLSTRYIGHKRFGLEGAEAAIAFLDEVLSLAAEEGLPEAVLGMAHRGRLNVLANIVGKGYGEIFREFEGNLDPTSVQGSGDVKYHKGYAGVFKGRNGATLEVTLASNPSHLEAVDPVVEGIARAKEDIHGNVGEFPVLPVLVHGDAAFAGQGVVVETLNLSQLRGYRTGGTVHLVINNQVGFTTNPNEARSSIYASDVAKTVQAPIFHVNGDDPESVVRVARLAFAYRQRFHKDVVVDMVCYRRHGHNEGDEPSYTHPLMYSVIEEHPSVRKLYTKSLSMRDEITEEDEERAVDDFLEKLQRALDETRSASAPNPTVLPPARPLSVPLSRVDTGVSKEALDLIAERLITYPPGFSVHPKLARLFSQRDALYRSGEIDWSMGEQLAFGSILLEGKDIRFAGQDSRRGTFSHRHAALIDYVNGEEYFPLMTLRDYQGTHLKAERGGRFMIYDSLLSEYAALGFEYGYSLVQKDALVCWEAQFGDFANGAQIVIDQFIAAAEDKWGQHSGLVMLLPHGYEGQGAEHSSARLERFLALASGSNMAVVYPTTSSQIFHLFRSQVHRKDKRPLVVASPKSLLRAKTSRSSVEEFVMGSFRPVIDENLDRSSDEIDRVILCSGKVAFEAMALRDSEQAQKSGIPPAAVVRVEQLFPWPEEELEDVFSKYYNAKEIVWLQEEPSNMGAWSFVHERLHFSVRERFALRHVSRPSAGSPATGFSAMHVLEQEDLLRRALFEPIKA</sequence>